<dbReference type="PANTHER" id="PTHR37941:SF1">
    <property type="entry name" value="FUMARASE E-RELATED"/>
    <property type="match status" value="1"/>
</dbReference>
<accession>A0A418N3H5</accession>
<comment type="caution">
    <text evidence="1">The sequence shown here is derived from an EMBL/GenBank/DDBJ whole genome shotgun (WGS) entry which is preliminary data.</text>
</comment>
<dbReference type="Proteomes" id="UP000284189">
    <property type="component" value="Unassembled WGS sequence"/>
</dbReference>
<protein>
    <recommendedName>
        <fullName evidence="5">Mannitol repressor</fullName>
    </recommendedName>
</protein>
<dbReference type="Gene3D" id="1.20.120.330">
    <property type="entry name" value="Nucleotidyltransferases domain 2"/>
    <property type="match status" value="1"/>
</dbReference>
<evidence type="ECO:0000313" key="3">
    <source>
        <dbReference type="Proteomes" id="UP000284189"/>
    </source>
</evidence>
<evidence type="ECO:0008006" key="5">
    <source>
        <dbReference type="Google" id="ProtNLM"/>
    </source>
</evidence>
<dbReference type="EMBL" id="QXFJ01000030">
    <property type="protein sequence ID" value="RIV68404.1"/>
    <property type="molecule type" value="Genomic_DNA"/>
</dbReference>
<dbReference type="GO" id="GO:0045892">
    <property type="term" value="P:negative regulation of DNA-templated transcription"/>
    <property type="evidence" value="ECO:0007669"/>
    <property type="project" value="TreeGrafter"/>
</dbReference>
<dbReference type="InterPro" id="IPR038026">
    <property type="entry name" value="MtlR-like_sf"/>
</dbReference>
<reference evidence="2 4" key="2">
    <citation type="submission" date="2019-07" db="EMBL/GenBank/DDBJ databases">
        <title>Draft genome of two Muricauda strains isolated from deep sea.</title>
        <authorList>
            <person name="Sun C."/>
        </authorList>
    </citation>
    <scope>NUCLEOTIDE SEQUENCE [LARGE SCALE GENOMIC DNA]</scope>
    <source>
        <strain evidence="2 4">NH166</strain>
    </source>
</reference>
<dbReference type="SUPFAM" id="SSF158668">
    <property type="entry name" value="MtlR-like"/>
    <property type="match status" value="1"/>
</dbReference>
<dbReference type="Proteomes" id="UP000321528">
    <property type="component" value="Unassembled WGS sequence"/>
</dbReference>
<dbReference type="EMBL" id="VNWL01000029">
    <property type="protein sequence ID" value="TXK00097.1"/>
    <property type="molecule type" value="Genomic_DNA"/>
</dbReference>
<dbReference type="AlphaFoldDB" id="A0A418N3H5"/>
<evidence type="ECO:0000313" key="4">
    <source>
        <dbReference type="Proteomes" id="UP000321528"/>
    </source>
</evidence>
<dbReference type="InterPro" id="IPR007761">
    <property type="entry name" value="MtlR-like"/>
</dbReference>
<keyword evidence="4" id="KW-1185">Reference proteome</keyword>
<evidence type="ECO:0000313" key="2">
    <source>
        <dbReference type="EMBL" id="TXK00097.1"/>
    </source>
</evidence>
<proteinExistence type="predicted"/>
<dbReference type="OrthoDB" id="9814134at2"/>
<dbReference type="PANTHER" id="PTHR37941">
    <property type="entry name" value="FUMARASE E-RELATED"/>
    <property type="match status" value="1"/>
</dbReference>
<sequence>MGENKKVTKEKAKTSDNQWDFLLEQFQKESDRAAVILVVSIIDENLQTLLKTYLVPTPSSSDSLFDSATSPLSNFSSKIDMAFRIGLISGKFARDLHIVRKIRNSFAHDIYGCNFENGSVISRIRELENSFHNTILEAMEGIERNDDLLEGIRGKFIFMTSMMVWELTDLIENTNELREHVHERFYNPLKKETKTSIK</sequence>
<evidence type="ECO:0000313" key="1">
    <source>
        <dbReference type="EMBL" id="RIV68404.1"/>
    </source>
</evidence>
<organism evidence="1 3">
    <name type="scientific">Flagellimonas aequoris</name>
    <dbReference type="NCBI Taxonomy" id="2306997"/>
    <lineage>
        <taxon>Bacteria</taxon>
        <taxon>Pseudomonadati</taxon>
        <taxon>Bacteroidota</taxon>
        <taxon>Flavobacteriia</taxon>
        <taxon>Flavobacteriales</taxon>
        <taxon>Flavobacteriaceae</taxon>
        <taxon>Flagellimonas</taxon>
    </lineage>
</organism>
<name>A0A418N3H5_9FLAO</name>
<reference evidence="1 3" key="1">
    <citation type="submission" date="2018-08" db="EMBL/GenBank/DDBJ databases">
        <title>Proposal of Muricauda 72 sp.nov. and Muricauda NH166 sp.nov., isolated from seawater.</title>
        <authorList>
            <person name="Cheng H."/>
            <person name="Wu Y.-H."/>
            <person name="Guo L.-L."/>
            <person name="Xu X.-W."/>
        </authorList>
    </citation>
    <scope>NUCLEOTIDE SEQUENCE [LARGE SCALE GENOMIC DNA]</scope>
    <source>
        <strain evidence="1 3">NH166</strain>
    </source>
</reference>
<dbReference type="RefSeq" id="WP_119641245.1">
    <property type="nucleotide sequence ID" value="NZ_QXFJ01000030.1"/>
</dbReference>
<gene>
    <name evidence="1" type="ORF">D2U88_14385</name>
    <name evidence="2" type="ORF">FQ019_14230</name>
</gene>